<keyword evidence="7 10" id="KW-0812">Transmembrane</keyword>
<dbReference type="AlphaFoldDB" id="A0AAV1HY90"/>
<protein>
    <recommendedName>
        <fullName evidence="3 10">Protein-S-isoprenylcysteine O-methyltransferase</fullName>
        <ecNumber evidence="3 10">2.1.1.100</ecNumber>
    </recommendedName>
</protein>
<keyword evidence="12" id="KW-1185">Reference proteome</keyword>
<keyword evidence="9 10" id="KW-0472">Membrane</keyword>
<keyword evidence="10" id="KW-0256">Endoplasmic reticulum</keyword>
<comment type="cofactor">
    <cofactor evidence="10">
        <name>Zn(2+)</name>
        <dbReference type="ChEBI" id="CHEBI:29105"/>
    </cofactor>
    <text evidence="10">Divalent metal cations. Probably Zn(2+).</text>
</comment>
<accession>A0AAV1HY90</accession>
<dbReference type="InterPro" id="IPR007269">
    <property type="entry name" value="ICMT_MeTrfase"/>
</dbReference>
<dbReference type="GO" id="GO:0005789">
    <property type="term" value="C:endoplasmic reticulum membrane"/>
    <property type="evidence" value="ECO:0007669"/>
    <property type="project" value="UniProtKB-SubCell"/>
</dbReference>
<dbReference type="InterPro" id="IPR025770">
    <property type="entry name" value="PPMT_MeTrfase"/>
</dbReference>
<evidence type="ECO:0000256" key="10">
    <source>
        <dbReference type="RuleBase" id="RU362022"/>
    </source>
</evidence>
<feature type="transmembrane region" description="Helical" evidence="10">
    <location>
        <begin position="99"/>
        <end position="124"/>
    </location>
</feature>
<evidence type="ECO:0000256" key="5">
    <source>
        <dbReference type="ARBA" id="ARBA00022679"/>
    </source>
</evidence>
<keyword evidence="8 10" id="KW-1133">Transmembrane helix</keyword>
<dbReference type="Pfam" id="PF04140">
    <property type="entry name" value="ICMT"/>
    <property type="match status" value="1"/>
</dbReference>
<name>A0AAV1HY90_9CHLO</name>
<comment type="catalytic activity">
    <reaction evidence="10">
        <text>[protein]-C-terminal S-[(2E,6E)-farnesyl]-L-cysteine + S-adenosyl-L-methionine = [protein]-C-terminal S-[(2E,6E)-farnesyl]-L-cysteine methyl ester + S-adenosyl-L-homocysteine</text>
        <dbReference type="Rhea" id="RHEA:21672"/>
        <dbReference type="Rhea" id="RHEA-COMP:12125"/>
        <dbReference type="Rhea" id="RHEA-COMP:12126"/>
        <dbReference type="ChEBI" id="CHEBI:57856"/>
        <dbReference type="ChEBI" id="CHEBI:59789"/>
        <dbReference type="ChEBI" id="CHEBI:90510"/>
        <dbReference type="ChEBI" id="CHEBI:90511"/>
        <dbReference type="EC" id="2.1.1.100"/>
    </reaction>
</comment>
<evidence type="ECO:0000256" key="2">
    <source>
        <dbReference type="ARBA" id="ARBA00009140"/>
    </source>
</evidence>
<evidence type="ECO:0000256" key="7">
    <source>
        <dbReference type="ARBA" id="ARBA00022692"/>
    </source>
</evidence>
<dbReference type="EMBL" id="CAUYUE010000004">
    <property type="protein sequence ID" value="CAK0759997.1"/>
    <property type="molecule type" value="Genomic_DNA"/>
</dbReference>
<evidence type="ECO:0000256" key="1">
    <source>
        <dbReference type="ARBA" id="ARBA00004141"/>
    </source>
</evidence>
<dbReference type="PANTHER" id="PTHR12714:SF9">
    <property type="entry name" value="PROTEIN-S-ISOPRENYLCYSTEINE O-METHYLTRANSFERASE"/>
    <property type="match status" value="1"/>
</dbReference>
<gene>
    <name evidence="11" type="ORF">CVIRNUC_002735</name>
</gene>
<organism evidence="11 12">
    <name type="scientific">Coccomyxa viridis</name>
    <dbReference type="NCBI Taxonomy" id="1274662"/>
    <lineage>
        <taxon>Eukaryota</taxon>
        <taxon>Viridiplantae</taxon>
        <taxon>Chlorophyta</taxon>
        <taxon>core chlorophytes</taxon>
        <taxon>Trebouxiophyceae</taxon>
        <taxon>Trebouxiophyceae incertae sedis</taxon>
        <taxon>Coccomyxaceae</taxon>
        <taxon>Coccomyxa</taxon>
    </lineage>
</organism>
<dbReference type="EC" id="2.1.1.100" evidence="3 10"/>
<proteinExistence type="inferred from homology"/>
<reference evidence="11 12" key="1">
    <citation type="submission" date="2023-10" db="EMBL/GenBank/DDBJ databases">
        <authorList>
            <person name="Maclean D."/>
            <person name="Macfadyen A."/>
        </authorList>
    </citation>
    <scope>NUCLEOTIDE SEQUENCE [LARGE SCALE GENOMIC DNA]</scope>
</reference>
<evidence type="ECO:0000256" key="9">
    <source>
        <dbReference type="ARBA" id="ARBA00023136"/>
    </source>
</evidence>
<dbReference type="PANTHER" id="PTHR12714">
    <property type="entry name" value="PROTEIN-S ISOPRENYLCYSTEINE O-METHYLTRANSFERASE"/>
    <property type="match status" value="1"/>
</dbReference>
<evidence type="ECO:0000313" key="11">
    <source>
        <dbReference type="EMBL" id="CAK0759997.1"/>
    </source>
</evidence>
<dbReference type="GO" id="GO:0004671">
    <property type="term" value="F:protein C-terminal S-isoprenylcysteine carboxyl O-methyltransferase activity"/>
    <property type="evidence" value="ECO:0007669"/>
    <property type="project" value="UniProtKB-EC"/>
</dbReference>
<evidence type="ECO:0000313" key="12">
    <source>
        <dbReference type="Proteomes" id="UP001314263"/>
    </source>
</evidence>
<comment type="similarity">
    <text evidence="2 10">Belongs to the class VI-like SAM-binding methyltransferase superfamily. Isoprenylcysteine carboxyl methyltransferase family.</text>
</comment>
<evidence type="ECO:0000256" key="8">
    <source>
        <dbReference type="ARBA" id="ARBA00022989"/>
    </source>
</evidence>
<comment type="caution">
    <text evidence="10">Lacks conserved residue(s) required for the propagation of feature annotation.</text>
</comment>
<evidence type="ECO:0000256" key="4">
    <source>
        <dbReference type="ARBA" id="ARBA00022603"/>
    </source>
</evidence>
<sequence>MRQDLSTRSWLISKPYCIAMLGAIGEYLLERRAFSTLKEQGLSQAGWLLVILGEILRKTAMMTARHNFTHIMQQERRDSHTLIRHGIYRHIRHPGYLGFLVWCVGTQLLLVNPICCVVFALVVWRFLKQRIEIEEQHLFDFFGMEYAAYVSATPTRIPFIP</sequence>
<dbReference type="PROSITE" id="PS51564">
    <property type="entry name" value="SAM_ICMT"/>
    <property type="match status" value="1"/>
</dbReference>
<keyword evidence="4 10" id="KW-0489">Methyltransferase</keyword>
<comment type="subcellular location">
    <subcellularLocation>
        <location evidence="10">Endoplasmic reticulum membrane</location>
        <topology evidence="10">Multi-pass membrane protein</topology>
    </subcellularLocation>
    <subcellularLocation>
        <location evidence="1">Membrane</location>
        <topology evidence="1">Multi-pass membrane protein</topology>
    </subcellularLocation>
</comment>
<comment type="caution">
    <text evidence="11">The sequence shown here is derived from an EMBL/GenBank/DDBJ whole genome shotgun (WGS) entry which is preliminary data.</text>
</comment>
<dbReference type="Proteomes" id="UP001314263">
    <property type="component" value="Unassembled WGS sequence"/>
</dbReference>
<evidence type="ECO:0000256" key="6">
    <source>
        <dbReference type="ARBA" id="ARBA00022691"/>
    </source>
</evidence>
<dbReference type="GO" id="GO:0032259">
    <property type="term" value="P:methylation"/>
    <property type="evidence" value="ECO:0007669"/>
    <property type="project" value="UniProtKB-KW"/>
</dbReference>
<keyword evidence="5" id="KW-0808">Transferase</keyword>
<dbReference type="Gene3D" id="1.20.120.1630">
    <property type="match status" value="1"/>
</dbReference>
<keyword evidence="6 10" id="KW-0949">S-adenosyl-L-methionine</keyword>
<evidence type="ECO:0000256" key="3">
    <source>
        <dbReference type="ARBA" id="ARBA00012151"/>
    </source>
</evidence>